<comment type="caution">
    <text evidence="1">The sequence shown here is derived from an EMBL/GenBank/DDBJ whole genome shotgun (WGS) entry which is preliminary data.</text>
</comment>
<dbReference type="AlphaFoldDB" id="A0AAV4N9L5"/>
<evidence type="ECO:0000313" key="2">
    <source>
        <dbReference type="Proteomes" id="UP001054945"/>
    </source>
</evidence>
<dbReference type="Proteomes" id="UP001054945">
    <property type="component" value="Unassembled WGS sequence"/>
</dbReference>
<reference evidence="1 2" key="1">
    <citation type="submission" date="2021-06" db="EMBL/GenBank/DDBJ databases">
        <title>Caerostris extrusa draft genome.</title>
        <authorList>
            <person name="Kono N."/>
            <person name="Arakawa K."/>
        </authorList>
    </citation>
    <scope>NUCLEOTIDE SEQUENCE [LARGE SCALE GENOMIC DNA]</scope>
</reference>
<dbReference type="InterPro" id="IPR052993">
    <property type="entry name" value="CFA-57"/>
</dbReference>
<keyword evidence="1" id="KW-0969">Cilium</keyword>
<keyword evidence="2" id="KW-1185">Reference proteome</keyword>
<dbReference type="SUPFAM" id="SSF69322">
    <property type="entry name" value="Tricorn protease domain 2"/>
    <property type="match status" value="1"/>
</dbReference>
<dbReference type="InterPro" id="IPR015943">
    <property type="entry name" value="WD40/YVTN_repeat-like_dom_sf"/>
</dbReference>
<protein>
    <submittedName>
        <fullName evidence="1">Cilia-and flagella-associated protein 57</fullName>
    </submittedName>
</protein>
<dbReference type="Gene3D" id="2.130.10.10">
    <property type="entry name" value="YVTN repeat-like/Quinoprotein amine dehydrogenase"/>
    <property type="match status" value="1"/>
</dbReference>
<organism evidence="1 2">
    <name type="scientific">Caerostris extrusa</name>
    <name type="common">Bark spider</name>
    <name type="synonym">Caerostris bankana</name>
    <dbReference type="NCBI Taxonomy" id="172846"/>
    <lineage>
        <taxon>Eukaryota</taxon>
        <taxon>Metazoa</taxon>
        <taxon>Ecdysozoa</taxon>
        <taxon>Arthropoda</taxon>
        <taxon>Chelicerata</taxon>
        <taxon>Arachnida</taxon>
        <taxon>Araneae</taxon>
        <taxon>Araneomorphae</taxon>
        <taxon>Entelegynae</taxon>
        <taxon>Araneoidea</taxon>
        <taxon>Araneidae</taxon>
        <taxon>Caerostris</taxon>
    </lineage>
</organism>
<dbReference type="PANTHER" id="PTHR32215:SF0">
    <property type="entry name" value="CILIA- AND FLAGELLA-ASSOCIATED PROTEIN 57"/>
    <property type="match status" value="1"/>
</dbReference>
<keyword evidence="1" id="KW-0966">Cell projection</keyword>
<keyword evidence="1" id="KW-0282">Flagellum</keyword>
<proteinExistence type="predicted"/>
<accession>A0AAV4N9L5</accession>
<dbReference type="EMBL" id="BPLR01003003">
    <property type="protein sequence ID" value="GIX80159.1"/>
    <property type="molecule type" value="Genomic_DNA"/>
</dbReference>
<sequence>MTFYDNDTIVFIAGKLCVLLDLRTRNQRLIQIVEGYELTALDQMRKPFSFSSKRKPTHLKFVAAQSYGPDWVLVVWLSGTKEIVAVFKPNAGKPRCPVHDMSFNASDREELIVVGKNVFRLYEYQNESESETGKFVEVVFEKHEEGEEYLSIAWPQKENLAVSNANGKILFFRGIDLVREISVMDTLQDILDSTPDSSATDVSLQLRAVTCLTCTRTSYYACLMDAQLLFMKAKKYSSILLSKCTFLLNVVNKFPGEAVMSDDFLTQMEWNLNFTILSATTADGQLIYLDFSKKMQM</sequence>
<evidence type="ECO:0000313" key="1">
    <source>
        <dbReference type="EMBL" id="GIX80159.1"/>
    </source>
</evidence>
<name>A0AAV4N9L5_CAEEX</name>
<gene>
    <name evidence="1" type="primary">Cfap57</name>
    <name evidence="1" type="ORF">CEXT_131491</name>
</gene>
<dbReference type="PANTHER" id="PTHR32215">
    <property type="entry name" value="CILIA- AND FLAGELLA-ASSOCIATED PROTEIN 57"/>
    <property type="match status" value="1"/>
</dbReference>